<dbReference type="InterPro" id="IPR036591">
    <property type="entry name" value="YggU-like_sf"/>
</dbReference>
<evidence type="ECO:0000313" key="4">
    <source>
        <dbReference type="EMBL" id="CAB4840490.1"/>
    </source>
</evidence>
<evidence type="ECO:0000313" key="3">
    <source>
        <dbReference type="EMBL" id="CAB4694229.1"/>
    </source>
</evidence>
<dbReference type="Gene3D" id="3.30.1200.10">
    <property type="entry name" value="YggU-like"/>
    <property type="match status" value="1"/>
</dbReference>
<dbReference type="EMBL" id="CAEZXB010000001">
    <property type="protein sequence ID" value="CAB4665052.1"/>
    <property type="molecule type" value="Genomic_DNA"/>
</dbReference>
<dbReference type="GO" id="GO:0005737">
    <property type="term" value="C:cytoplasm"/>
    <property type="evidence" value="ECO:0007669"/>
    <property type="project" value="TreeGrafter"/>
</dbReference>
<gene>
    <name evidence="2" type="ORF">UFOPK2342_00084</name>
    <name evidence="3" type="ORF">UFOPK2423_00770</name>
    <name evidence="4" type="ORF">UFOPK3266_00142</name>
    <name evidence="5" type="ORF">UFOPK4367_00895</name>
</gene>
<evidence type="ECO:0000313" key="5">
    <source>
        <dbReference type="EMBL" id="CAB5075988.1"/>
    </source>
</evidence>
<evidence type="ECO:0000313" key="2">
    <source>
        <dbReference type="EMBL" id="CAB4665052.1"/>
    </source>
</evidence>
<comment type="similarity">
    <text evidence="1">Belongs to the UPF0235 family.</text>
</comment>
<dbReference type="Pfam" id="PF02594">
    <property type="entry name" value="DUF167"/>
    <property type="match status" value="1"/>
</dbReference>
<dbReference type="SMART" id="SM01152">
    <property type="entry name" value="DUF167"/>
    <property type="match status" value="1"/>
</dbReference>
<dbReference type="HAMAP" id="MF_00634">
    <property type="entry name" value="UPF0235"/>
    <property type="match status" value="1"/>
</dbReference>
<dbReference type="SUPFAM" id="SSF69786">
    <property type="entry name" value="YggU-like"/>
    <property type="match status" value="1"/>
</dbReference>
<dbReference type="EMBL" id="CAFBAA010000002">
    <property type="protein sequence ID" value="CAB4840490.1"/>
    <property type="molecule type" value="Genomic_DNA"/>
</dbReference>
<dbReference type="PANTHER" id="PTHR13420:SF7">
    <property type="entry name" value="UPF0235 PROTEIN C15ORF40"/>
    <property type="match status" value="1"/>
</dbReference>
<sequence>MSEVESIRLAIRVKPGASRTAVGGLVGEELAVAITAQAHDGEANKAAIAAIAKALGVGKSRVEIVKGATFRSKVVEISLDPGARAEVERKIWAMRTLPTHK</sequence>
<dbReference type="EMBL" id="CAFBRC010000052">
    <property type="protein sequence ID" value="CAB5075988.1"/>
    <property type="molecule type" value="Genomic_DNA"/>
</dbReference>
<dbReference type="InterPro" id="IPR003746">
    <property type="entry name" value="DUF167"/>
</dbReference>
<evidence type="ECO:0000256" key="1">
    <source>
        <dbReference type="ARBA" id="ARBA00010364"/>
    </source>
</evidence>
<organism evidence="2">
    <name type="scientific">freshwater metagenome</name>
    <dbReference type="NCBI Taxonomy" id="449393"/>
    <lineage>
        <taxon>unclassified sequences</taxon>
        <taxon>metagenomes</taxon>
        <taxon>ecological metagenomes</taxon>
    </lineage>
</organism>
<accession>A0A6J6LTM0</accession>
<dbReference type="NCBIfam" id="TIGR00251">
    <property type="entry name" value="DUF167 family protein"/>
    <property type="match status" value="1"/>
</dbReference>
<dbReference type="EMBL" id="CAEZXN010000014">
    <property type="protein sequence ID" value="CAB4694229.1"/>
    <property type="molecule type" value="Genomic_DNA"/>
</dbReference>
<proteinExistence type="inferred from homology"/>
<dbReference type="PANTHER" id="PTHR13420">
    <property type="entry name" value="UPF0235 PROTEIN C15ORF40"/>
    <property type="match status" value="1"/>
</dbReference>
<reference evidence="2" key="1">
    <citation type="submission" date="2020-05" db="EMBL/GenBank/DDBJ databases">
        <authorList>
            <person name="Chiriac C."/>
            <person name="Salcher M."/>
            <person name="Ghai R."/>
            <person name="Kavagutti S V."/>
        </authorList>
    </citation>
    <scope>NUCLEOTIDE SEQUENCE</scope>
</reference>
<name>A0A6J6LTM0_9ZZZZ</name>
<dbReference type="AlphaFoldDB" id="A0A6J6LTM0"/>
<protein>
    <submittedName>
        <fullName evidence="2">Unannotated protein</fullName>
    </submittedName>
</protein>